<dbReference type="GO" id="GO:0007156">
    <property type="term" value="P:homophilic cell adhesion via plasma membrane adhesion molecules"/>
    <property type="evidence" value="ECO:0007669"/>
    <property type="project" value="InterPro"/>
</dbReference>
<evidence type="ECO:0000256" key="1">
    <source>
        <dbReference type="ARBA" id="ARBA00004370"/>
    </source>
</evidence>
<dbReference type="InterPro" id="IPR002126">
    <property type="entry name" value="Cadherin-like_dom"/>
</dbReference>
<name>A0A2T7PGG6_POMCA</name>
<keyword evidence="6" id="KW-1185">Reference proteome</keyword>
<dbReference type="InterPro" id="IPR020894">
    <property type="entry name" value="Cadherin_CS"/>
</dbReference>
<feature type="domain" description="Cadherin" evidence="4">
    <location>
        <begin position="1"/>
        <end position="28"/>
    </location>
</feature>
<organism evidence="5 6">
    <name type="scientific">Pomacea canaliculata</name>
    <name type="common">Golden apple snail</name>
    <dbReference type="NCBI Taxonomy" id="400727"/>
    <lineage>
        <taxon>Eukaryota</taxon>
        <taxon>Metazoa</taxon>
        <taxon>Spiralia</taxon>
        <taxon>Lophotrochozoa</taxon>
        <taxon>Mollusca</taxon>
        <taxon>Gastropoda</taxon>
        <taxon>Caenogastropoda</taxon>
        <taxon>Architaenioglossa</taxon>
        <taxon>Ampullarioidea</taxon>
        <taxon>Ampullariidae</taxon>
        <taxon>Pomacea</taxon>
    </lineage>
</organism>
<accession>A0A2T7PGG6</accession>
<evidence type="ECO:0000256" key="3">
    <source>
        <dbReference type="PROSITE-ProRule" id="PRU00043"/>
    </source>
</evidence>
<evidence type="ECO:0000259" key="4">
    <source>
        <dbReference type="PROSITE" id="PS50268"/>
    </source>
</evidence>
<sequence>MVTDPGGLSATSDVTIYLTDINDNPPAFNQTSYDFKVGDGENVVERDSTDDVNDKKKDQPWPLTSWLQEHVDIVSSLQRTRHYTGNEANINVESVIDDCHDWRHRLPGLCLQRVGLSSAKGDLVGAIGVTDPDAGSNARTDLVMTSDSPSG</sequence>
<keyword evidence="2" id="KW-0472">Membrane</keyword>
<dbReference type="PROSITE" id="PS50268">
    <property type="entry name" value="CADHERIN_2"/>
    <property type="match status" value="1"/>
</dbReference>
<dbReference type="PRINTS" id="PR00205">
    <property type="entry name" value="CADHERIN"/>
</dbReference>
<dbReference type="GO" id="GO:0005886">
    <property type="term" value="C:plasma membrane"/>
    <property type="evidence" value="ECO:0007669"/>
    <property type="project" value="InterPro"/>
</dbReference>
<comment type="caution">
    <text evidence="5">The sequence shown here is derived from an EMBL/GenBank/DDBJ whole genome shotgun (WGS) entry which is preliminary data.</text>
</comment>
<dbReference type="PROSITE" id="PS00232">
    <property type="entry name" value="CADHERIN_1"/>
    <property type="match status" value="1"/>
</dbReference>
<dbReference type="Gene3D" id="2.60.40.60">
    <property type="entry name" value="Cadherins"/>
    <property type="match status" value="1"/>
</dbReference>
<evidence type="ECO:0000313" key="5">
    <source>
        <dbReference type="EMBL" id="PVD32450.1"/>
    </source>
</evidence>
<keyword evidence="3" id="KW-0106">Calcium</keyword>
<dbReference type="EMBL" id="PZQS01000004">
    <property type="protein sequence ID" value="PVD32450.1"/>
    <property type="molecule type" value="Genomic_DNA"/>
</dbReference>
<protein>
    <recommendedName>
        <fullName evidence="4">Cadherin domain-containing protein</fullName>
    </recommendedName>
</protein>
<dbReference type="AlphaFoldDB" id="A0A2T7PGG6"/>
<proteinExistence type="predicted"/>
<dbReference type="GO" id="GO:0005509">
    <property type="term" value="F:calcium ion binding"/>
    <property type="evidence" value="ECO:0007669"/>
    <property type="project" value="UniProtKB-UniRule"/>
</dbReference>
<reference evidence="5 6" key="1">
    <citation type="submission" date="2018-04" db="EMBL/GenBank/DDBJ databases">
        <title>The genome of golden apple snail Pomacea canaliculata provides insight into stress tolerance and invasive adaptation.</title>
        <authorList>
            <person name="Liu C."/>
            <person name="Liu B."/>
            <person name="Ren Y."/>
            <person name="Zhang Y."/>
            <person name="Wang H."/>
            <person name="Li S."/>
            <person name="Jiang F."/>
            <person name="Yin L."/>
            <person name="Zhang G."/>
            <person name="Qian W."/>
            <person name="Fan W."/>
        </authorList>
    </citation>
    <scope>NUCLEOTIDE SEQUENCE [LARGE SCALE GENOMIC DNA]</scope>
    <source>
        <strain evidence="5">SZHN2017</strain>
        <tissue evidence="5">Muscle</tissue>
    </source>
</reference>
<comment type="subcellular location">
    <subcellularLocation>
        <location evidence="1">Membrane</location>
    </subcellularLocation>
</comment>
<evidence type="ECO:0000256" key="2">
    <source>
        <dbReference type="ARBA" id="ARBA00023136"/>
    </source>
</evidence>
<gene>
    <name evidence="5" type="ORF">C0Q70_07888</name>
</gene>
<dbReference type="Proteomes" id="UP000245119">
    <property type="component" value="Linkage Group LG4"/>
</dbReference>
<evidence type="ECO:0000313" key="6">
    <source>
        <dbReference type="Proteomes" id="UP000245119"/>
    </source>
</evidence>